<protein>
    <submittedName>
        <fullName evidence="1">Uncharacterized protein</fullName>
    </submittedName>
</protein>
<dbReference type="EMBL" id="MU267082">
    <property type="protein sequence ID" value="KAH7917399.1"/>
    <property type="molecule type" value="Genomic_DNA"/>
</dbReference>
<organism evidence="1 2">
    <name type="scientific">Leucogyrophana mollusca</name>
    <dbReference type="NCBI Taxonomy" id="85980"/>
    <lineage>
        <taxon>Eukaryota</taxon>
        <taxon>Fungi</taxon>
        <taxon>Dikarya</taxon>
        <taxon>Basidiomycota</taxon>
        <taxon>Agaricomycotina</taxon>
        <taxon>Agaricomycetes</taxon>
        <taxon>Agaricomycetidae</taxon>
        <taxon>Boletales</taxon>
        <taxon>Boletales incertae sedis</taxon>
        <taxon>Leucogyrophana</taxon>
    </lineage>
</organism>
<name>A0ACB8AVY1_9AGAM</name>
<keyword evidence="2" id="KW-1185">Reference proteome</keyword>
<sequence>MVAGPPPVKLCTPEVLRCIRSVIRETHTPSWLRTVPSEFGSPRAGTLKADEWRTMTTVYLPLALVSMWGEGTSHRSSSTASRLRCILDHTMALVSAVRLACSRSTTMTRAEAYRSYMATWVRQLQELHPDIKHRPNGHMSLHIYNFLVLFGPVRSWWCFPFERLIGQLQRLPSNHKFGKLIRCASYLLPLMLN</sequence>
<evidence type="ECO:0000313" key="2">
    <source>
        <dbReference type="Proteomes" id="UP000790709"/>
    </source>
</evidence>
<gene>
    <name evidence="1" type="ORF">BV22DRAFT_1026390</name>
</gene>
<proteinExistence type="predicted"/>
<comment type="caution">
    <text evidence="1">The sequence shown here is derived from an EMBL/GenBank/DDBJ whole genome shotgun (WGS) entry which is preliminary data.</text>
</comment>
<dbReference type="Proteomes" id="UP000790709">
    <property type="component" value="Unassembled WGS sequence"/>
</dbReference>
<reference evidence="1" key="1">
    <citation type="journal article" date="2021" name="New Phytol.">
        <title>Evolutionary innovations through gain and loss of genes in the ectomycorrhizal Boletales.</title>
        <authorList>
            <person name="Wu G."/>
            <person name="Miyauchi S."/>
            <person name="Morin E."/>
            <person name="Kuo A."/>
            <person name="Drula E."/>
            <person name="Varga T."/>
            <person name="Kohler A."/>
            <person name="Feng B."/>
            <person name="Cao Y."/>
            <person name="Lipzen A."/>
            <person name="Daum C."/>
            <person name="Hundley H."/>
            <person name="Pangilinan J."/>
            <person name="Johnson J."/>
            <person name="Barry K."/>
            <person name="LaButti K."/>
            <person name="Ng V."/>
            <person name="Ahrendt S."/>
            <person name="Min B."/>
            <person name="Choi I.G."/>
            <person name="Park H."/>
            <person name="Plett J.M."/>
            <person name="Magnuson J."/>
            <person name="Spatafora J.W."/>
            <person name="Nagy L.G."/>
            <person name="Henrissat B."/>
            <person name="Grigoriev I.V."/>
            <person name="Yang Z.L."/>
            <person name="Xu J."/>
            <person name="Martin F.M."/>
        </authorList>
    </citation>
    <scope>NUCLEOTIDE SEQUENCE</scope>
    <source>
        <strain evidence="1">KUC20120723A-06</strain>
    </source>
</reference>
<accession>A0ACB8AVY1</accession>
<evidence type="ECO:0000313" key="1">
    <source>
        <dbReference type="EMBL" id="KAH7917399.1"/>
    </source>
</evidence>